<dbReference type="PANTHER" id="PTHR47992">
    <property type="entry name" value="PROTEIN PHOSPHATASE"/>
    <property type="match status" value="1"/>
</dbReference>
<sequence length="474" mass="49717">MTFSLRYVARSEVGLIREGNEDSGYAGPSLLAVADGMGGHAAGEVASSVALATLATLEDDVPSTELLDALATAVNQANDAINEMAERHPQLDGMGTTLTAMLWSGRRVGLVHIGDSRAYLLRDGVLQQITHDHTFVQQLQDEGRITAAEAAVHPQRSLLLRALDGRSNPEPDLSVREVHLGDRYLLCSDGLSGVVPDSEMQVALTGTTLEEAAETLVQLALQGGGPDNITCIVADVVEVEAGSSDLPVVVGAAAGRHRPESGSTSEIDLSALPDLEKASGRGRWFGTLWVRFLIVGVVLAVIAGGWGGYAWSQKQYYVGADADRVAIYKGLSQKILGISLSSPYERQDIELRDLPPYDRAEVEDTIFADNLDEARKVVDNLRAAAAACRTARAEAEAAASPTPSPDDETEETDGAGPSPSPSATPEPSPEDTASPDPSAEASESASPGATAPPEIGQPVSDACGDPLPERVPTE</sequence>
<feature type="transmembrane region" description="Helical" evidence="2">
    <location>
        <begin position="288"/>
        <end position="311"/>
    </location>
</feature>
<dbReference type="CDD" id="cd00143">
    <property type="entry name" value="PP2Cc"/>
    <property type="match status" value="1"/>
</dbReference>
<dbReference type="RefSeq" id="WP_344609773.1">
    <property type="nucleotide sequence ID" value="NZ_BAAAHE010000065.1"/>
</dbReference>
<keyword evidence="2" id="KW-1133">Transmembrane helix</keyword>
<feature type="compositionally biased region" description="Low complexity" evidence="1">
    <location>
        <begin position="428"/>
        <end position="453"/>
    </location>
</feature>
<evidence type="ECO:0000259" key="3">
    <source>
        <dbReference type="PROSITE" id="PS51746"/>
    </source>
</evidence>
<proteinExistence type="predicted"/>
<dbReference type="PROSITE" id="PS51746">
    <property type="entry name" value="PPM_2"/>
    <property type="match status" value="1"/>
</dbReference>
<dbReference type="SMART" id="SM00332">
    <property type="entry name" value="PP2Cc"/>
    <property type="match status" value="1"/>
</dbReference>
<dbReference type="InterPro" id="IPR036457">
    <property type="entry name" value="PPM-type-like_dom_sf"/>
</dbReference>
<dbReference type="Gene3D" id="3.60.40.10">
    <property type="entry name" value="PPM-type phosphatase domain"/>
    <property type="match status" value="1"/>
</dbReference>
<name>A0ABN1HCX8_9ACTN</name>
<keyword evidence="5" id="KW-1185">Reference proteome</keyword>
<accession>A0ABN1HCX8</accession>
<dbReference type="InterPro" id="IPR001932">
    <property type="entry name" value="PPM-type_phosphatase-like_dom"/>
</dbReference>
<protein>
    <submittedName>
        <fullName evidence="4">Protein phosphatase 2C domain-containing protein</fullName>
    </submittedName>
</protein>
<feature type="compositionally biased region" description="Pro residues" evidence="1">
    <location>
        <begin position="418"/>
        <end position="427"/>
    </location>
</feature>
<evidence type="ECO:0000256" key="2">
    <source>
        <dbReference type="SAM" id="Phobius"/>
    </source>
</evidence>
<evidence type="ECO:0000256" key="1">
    <source>
        <dbReference type="SAM" id="MobiDB-lite"/>
    </source>
</evidence>
<evidence type="ECO:0000313" key="5">
    <source>
        <dbReference type="Proteomes" id="UP001500957"/>
    </source>
</evidence>
<dbReference type="EMBL" id="BAAAHE010000065">
    <property type="protein sequence ID" value="GAA0638805.1"/>
    <property type="molecule type" value="Genomic_DNA"/>
</dbReference>
<dbReference type="SUPFAM" id="SSF81606">
    <property type="entry name" value="PP2C-like"/>
    <property type="match status" value="1"/>
</dbReference>
<dbReference type="SMART" id="SM00331">
    <property type="entry name" value="PP2C_SIG"/>
    <property type="match status" value="1"/>
</dbReference>
<feature type="domain" description="PPM-type phosphatase" evidence="3">
    <location>
        <begin position="6"/>
        <end position="236"/>
    </location>
</feature>
<dbReference type="InterPro" id="IPR015655">
    <property type="entry name" value="PP2C"/>
</dbReference>
<dbReference type="Pfam" id="PF13672">
    <property type="entry name" value="PP2C_2"/>
    <property type="match status" value="1"/>
</dbReference>
<keyword evidence="2" id="KW-0812">Transmembrane</keyword>
<reference evidence="4 5" key="1">
    <citation type="journal article" date="2019" name="Int. J. Syst. Evol. Microbiol.">
        <title>The Global Catalogue of Microorganisms (GCM) 10K type strain sequencing project: providing services to taxonomists for standard genome sequencing and annotation.</title>
        <authorList>
            <consortium name="The Broad Institute Genomics Platform"/>
            <consortium name="The Broad Institute Genome Sequencing Center for Infectious Disease"/>
            <person name="Wu L."/>
            <person name="Ma J."/>
        </authorList>
    </citation>
    <scope>NUCLEOTIDE SEQUENCE [LARGE SCALE GENOMIC DNA]</scope>
    <source>
        <strain evidence="4 5">JCM 10671</strain>
    </source>
</reference>
<dbReference type="Proteomes" id="UP001500957">
    <property type="component" value="Unassembled WGS sequence"/>
</dbReference>
<evidence type="ECO:0000313" key="4">
    <source>
        <dbReference type="EMBL" id="GAA0638805.1"/>
    </source>
</evidence>
<feature type="region of interest" description="Disordered" evidence="1">
    <location>
        <begin position="393"/>
        <end position="474"/>
    </location>
</feature>
<comment type="caution">
    <text evidence="4">The sequence shown here is derived from an EMBL/GenBank/DDBJ whole genome shotgun (WGS) entry which is preliminary data.</text>
</comment>
<gene>
    <name evidence="4" type="ORF">GCM10009547_48710</name>
</gene>
<keyword evidence="2" id="KW-0472">Membrane</keyword>
<organism evidence="4 5">
    <name type="scientific">Sporichthya brevicatena</name>
    <dbReference type="NCBI Taxonomy" id="171442"/>
    <lineage>
        <taxon>Bacteria</taxon>
        <taxon>Bacillati</taxon>
        <taxon>Actinomycetota</taxon>
        <taxon>Actinomycetes</taxon>
        <taxon>Sporichthyales</taxon>
        <taxon>Sporichthyaceae</taxon>
        <taxon>Sporichthya</taxon>
    </lineage>
</organism>